<accession>A0A3Q2GBL0</accession>
<comment type="caution">
    <text evidence="3">Lacks conserved residue(s) required for the propagation of feature annotation.</text>
</comment>
<dbReference type="GeneTree" id="ENSGT00940000160508"/>
<evidence type="ECO:0000259" key="7">
    <source>
        <dbReference type="PROSITE" id="PS50026"/>
    </source>
</evidence>
<dbReference type="GO" id="GO:0008284">
    <property type="term" value="P:positive regulation of cell population proliferation"/>
    <property type="evidence" value="ECO:0007669"/>
    <property type="project" value="TreeGrafter"/>
</dbReference>
<proteinExistence type="predicted"/>
<evidence type="ECO:0000256" key="3">
    <source>
        <dbReference type="PROSITE-ProRule" id="PRU00076"/>
    </source>
</evidence>
<keyword evidence="5" id="KW-1133">Transmembrane helix</keyword>
<evidence type="ECO:0000313" key="9">
    <source>
        <dbReference type="Proteomes" id="UP000265020"/>
    </source>
</evidence>
<dbReference type="GO" id="GO:0005154">
    <property type="term" value="F:epidermal growth factor receptor binding"/>
    <property type="evidence" value="ECO:0007669"/>
    <property type="project" value="TreeGrafter"/>
</dbReference>
<dbReference type="GO" id="GO:0007173">
    <property type="term" value="P:epidermal growth factor receptor signaling pathway"/>
    <property type="evidence" value="ECO:0007669"/>
    <property type="project" value="TreeGrafter"/>
</dbReference>
<dbReference type="GO" id="GO:0045840">
    <property type="term" value="P:positive regulation of mitotic nuclear division"/>
    <property type="evidence" value="ECO:0007669"/>
    <property type="project" value="TreeGrafter"/>
</dbReference>
<feature type="transmembrane region" description="Helical" evidence="5">
    <location>
        <begin position="109"/>
        <end position="133"/>
    </location>
</feature>
<keyword evidence="1 3" id="KW-0245">EGF-like domain</keyword>
<organism evidence="8 9">
    <name type="scientific">Cyprinodon variegatus</name>
    <name type="common">Sheepshead minnow</name>
    <dbReference type="NCBI Taxonomy" id="28743"/>
    <lineage>
        <taxon>Eukaryota</taxon>
        <taxon>Metazoa</taxon>
        <taxon>Chordata</taxon>
        <taxon>Craniata</taxon>
        <taxon>Vertebrata</taxon>
        <taxon>Euteleostomi</taxon>
        <taxon>Actinopterygii</taxon>
        <taxon>Neopterygii</taxon>
        <taxon>Teleostei</taxon>
        <taxon>Neoteleostei</taxon>
        <taxon>Acanthomorphata</taxon>
        <taxon>Ovalentaria</taxon>
        <taxon>Atherinomorphae</taxon>
        <taxon>Cyprinodontiformes</taxon>
        <taxon>Cyprinodontidae</taxon>
        <taxon>Cyprinodon</taxon>
    </lineage>
</organism>
<dbReference type="PROSITE" id="PS50026">
    <property type="entry name" value="EGF_3"/>
    <property type="match status" value="1"/>
</dbReference>
<keyword evidence="5" id="KW-0472">Membrane</keyword>
<sequence>MAKMYRLYVALLTALALWKHCLAEWNTTDGSSACHLHGKMDNCTAENDIEEWNGHFSKCPEELKHYCIHGECRYIKDQETPSCKCQSDYMGARCEYVNISEPWKKNRNIIIGCSITVLLILMILVLSICICSHRRFRLCGQRRRQPGEPKNLTEKDTMLDTSASITADPEIHTNSV</sequence>
<reference evidence="8" key="2">
    <citation type="submission" date="2025-09" db="UniProtKB">
        <authorList>
            <consortium name="Ensembl"/>
        </authorList>
    </citation>
    <scope>IDENTIFICATION</scope>
</reference>
<dbReference type="OMA" id="QPKRKGH"/>
<dbReference type="PROSITE" id="PS00022">
    <property type="entry name" value="EGF_1"/>
    <property type="match status" value="1"/>
</dbReference>
<dbReference type="SUPFAM" id="SSF57196">
    <property type="entry name" value="EGF/Laminin"/>
    <property type="match status" value="1"/>
</dbReference>
<dbReference type="AlphaFoldDB" id="A0A3Q2GBL0"/>
<keyword evidence="6" id="KW-0732">Signal</keyword>
<evidence type="ECO:0000313" key="8">
    <source>
        <dbReference type="Ensembl" id="ENSCVAP00000022160.1"/>
    </source>
</evidence>
<feature type="region of interest" description="Disordered" evidence="4">
    <location>
        <begin position="144"/>
        <end position="176"/>
    </location>
</feature>
<dbReference type="PANTHER" id="PTHR10740:SF3">
    <property type="entry name" value="PROBETACELLULIN"/>
    <property type="match status" value="1"/>
</dbReference>
<dbReference type="PRINTS" id="PR00009">
    <property type="entry name" value="EGFTGF"/>
</dbReference>
<dbReference type="Ensembl" id="ENSCVAT00000009977.1">
    <property type="protein sequence ID" value="ENSCVAP00000022160.1"/>
    <property type="gene ID" value="ENSCVAG00000004665.1"/>
</dbReference>
<keyword evidence="5" id="KW-0812">Transmembrane</keyword>
<dbReference type="KEGG" id="cvg:107088963"/>
<dbReference type="PANTHER" id="PTHR10740">
    <property type="entry name" value="TRANSFORMING GROWTH FACTOR ALPHA"/>
    <property type="match status" value="1"/>
</dbReference>
<reference evidence="8" key="1">
    <citation type="submission" date="2025-08" db="UniProtKB">
        <authorList>
            <consortium name="Ensembl"/>
        </authorList>
    </citation>
    <scope>IDENTIFICATION</scope>
</reference>
<protein>
    <submittedName>
        <fullName evidence="8">Betacellulin</fullName>
    </submittedName>
</protein>
<evidence type="ECO:0000256" key="2">
    <source>
        <dbReference type="ARBA" id="ARBA00023157"/>
    </source>
</evidence>
<dbReference type="CTD" id="685"/>
<name>A0A3Q2GBL0_CYPVA</name>
<dbReference type="STRING" id="28743.ENSCVAP00000022160"/>
<dbReference type="InterPro" id="IPR000742">
    <property type="entry name" value="EGF"/>
</dbReference>
<dbReference type="GeneID" id="107088963"/>
<evidence type="ECO:0000256" key="6">
    <source>
        <dbReference type="SAM" id="SignalP"/>
    </source>
</evidence>
<feature type="domain" description="EGF-like" evidence="7">
    <location>
        <begin position="55"/>
        <end position="95"/>
    </location>
</feature>
<dbReference type="GO" id="GO:0008083">
    <property type="term" value="F:growth factor activity"/>
    <property type="evidence" value="ECO:0007669"/>
    <property type="project" value="TreeGrafter"/>
</dbReference>
<evidence type="ECO:0000256" key="1">
    <source>
        <dbReference type="ARBA" id="ARBA00022536"/>
    </source>
</evidence>
<feature type="compositionally biased region" description="Basic and acidic residues" evidence="4">
    <location>
        <begin position="145"/>
        <end position="158"/>
    </location>
</feature>
<feature type="signal peptide" evidence="6">
    <location>
        <begin position="1"/>
        <end position="23"/>
    </location>
</feature>
<dbReference type="Proteomes" id="UP000265020">
    <property type="component" value="Unassembled WGS sequence"/>
</dbReference>
<keyword evidence="9" id="KW-1185">Reference proteome</keyword>
<feature type="chain" id="PRO_5018685713" evidence="6">
    <location>
        <begin position="24"/>
        <end position="176"/>
    </location>
</feature>
<evidence type="ECO:0000256" key="5">
    <source>
        <dbReference type="SAM" id="Phobius"/>
    </source>
</evidence>
<evidence type="ECO:0000256" key="4">
    <source>
        <dbReference type="SAM" id="MobiDB-lite"/>
    </source>
</evidence>
<dbReference type="Gene3D" id="2.10.25.10">
    <property type="entry name" value="Laminin"/>
    <property type="match status" value="1"/>
</dbReference>
<dbReference type="RefSeq" id="XP_015236926.1">
    <property type="nucleotide sequence ID" value="XM_015381440.1"/>
</dbReference>
<feature type="disulfide bond" evidence="3">
    <location>
        <begin position="85"/>
        <end position="94"/>
    </location>
</feature>
<dbReference type="GO" id="GO:0005615">
    <property type="term" value="C:extracellular space"/>
    <property type="evidence" value="ECO:0007669"/>
    <property type="project" value="TreeGrafter"/>
</dbReference>
<dbReference type="OrthoDB" id="6233064at2759"/>
<keyword evidence="2 3" id="KW-1015">Disulfide bond</keyword>